<gene>
    <name evidence="8" type="primary">Dere\GG17692</name>
    <name evidence="8" type="synonym">dere_GLEANR_2598</name>
    <name evidence="8" type="synonym">GG17692</name>
    <name evidence="8" type="ORF">Dere_GG17692</name>
</gene>
<keyword evidence="2 6" id="KW-0732">Signal</keyword>
<evidence type="ECO:0000256" key="5">
    <source>
        <dbReference type="SAM" id="Phobius"/>
    </source>
</evidence>
<dbReference type="Gene3D" id="3.60.110.10">
    <property type="entry name" value="Carbon-nitrogen hydrolase"/>
    <property type="match status" value="1"/>
</dbReference>
<keyword evidence="9" id="KW-1185">Reference proteome</keyword>
<name>B3NXP0_DROER</name>
<keyword evidence="5" id="KW-0472">Membrane</keyword>
<reference evidence="8 9" key="1">
    <citation type="journal article" date="2007" name="Nature">
        <title>Evolution of genes and genomes on the Drosophila phylogeny.</title>
        <authorList>
            <consortium name="Drosophila 12 Genomes Consortium"/>
            <person name="Clark A.G."/>
            <person name="Eisen M.B."/>
            <person name="Smith D.R."/>
            <person name="Bergman C.M."/>
            <person name="Oliver B."/>
            <person name="Markow T.A."/>
            <person name="Kaufman T.C."/>
            <person name="Kellis M."/>
            <person name="Gelbart W."/>
            <person name="Iyer V.N."/>
            <person name="Pollard D.A."/>
            <person name="Sackton T.B."/>
            <person name="Larracuente A.M."/>
            <person name="Singh N.D."/>
            <person name="Abad J.P."/>
            <person name="Abt D.N."/>
            <person name="Adryan B."/>
            <person name="Aguade M."/>
            <person name="Akashi H."/>
            <person name="Anderson W.W."/>
            <person name="Aquadro C.F."/>
            <person name="Ardell D.H."/>
            <person name="Arguello R."/>
            <person name="Artieri C.G."/>
            <person name="Barbash D.A."/>
            <person name="Barker D."/>
            <person name="Barsanti P."/>
            <person name="Batterham P."/>
            <person name="Batzoglou S."/>
            <person name="Begun D."/>
            <person name="Bhutkar A."/>
            <person name="Blanco E."/>
            <person name="Bosak S.A."/>
            <person name="Bradley R.K."/>
            <person name="Brand A.D."/>
            <person name="Brent M.R."/>
            <person name="Brooks A.N."/>
            <person name="Brown R.H."/>
            <person name="Butlin R.K."/>
            <person name="Caggese C."/>
            <person name="Calvi B.R."/>
            <person name="Bernardo de Carvalho A."/>
            <person name="Caspi A."/>
            <person name="Castrezana S."/>
            <person name="Celniker S.E."/>
            <person name="Chang J.L."/>
            <person name="Chapple C."/>
            <person name="Chatterji S."/>
            <person name="Chinwalla A."/>
            <person name="Civetta A."/>
            <person name="Clifton S.W."/>
            <person name="Comeron J.M."/>
            <person name="Costello J.C."/>
            <person name="Coyne J.A."/>
            <person name="Daub J."/>
            <person name="David R.G."/>
            <person name="Delcher A.L."/>
            <person name="Delehaunty K."/>
            <person name="Do C.B."/>
            <person name="Ebling H."/>
            <person name="Edwards K."/>
            <person name="Eickbush T."/>
            <person name="Evans J.D."/>
            <person name="Filipski A."/>
            <person name="Findeiss S."/>
            <person name="Freyhult E."/>
            <person name="Fulton L."/>
            <person name="Fulton R."/>
            <person name="Garcia A.C."/>
            <person name="Gardiner A."/>
            <person name="Garfield D.A."/>
            <person name="Garvin B.E."/>
            <person name="Gibson G."/>
            <person name="Gilbert D."/>
            <person name="Gnerre S."/>
            <person name="Godfrey J."/>
            <person name="Good R."/>
            <person name="Gotea V."/>
            <person name="Gravely B."/>
            <person name="Greenberg A.J."/>
            <person name="Griffiths-Jones S."/>
            <person name="Gross S."/>
            <person name="Guigo R."/>
            <person name="Gustafson E.A."/>
            <person name="Haerty W."/>
            <person name="Hahn M.W."/>
            <person name="Halligan D.L."/>
            <person name="Halpern A.L."/>
            <person name="Halter G.M."/>
            <person name="Han M.V."/>
            <person name="Heger A."/>
            <person name="Hillier L."/>
            <person name="Hinrichs A.S."/>
            <person name="Holmes I."/>
            <person name="Hoskins R.A."/>
            <person name="Hubisz M.J."/>
            <person name="Hultmark D."/>
            <person name="Huntley M.A."/>
            <person name="Jaffe D.B."/>
            <person name="Jagadeeshan S."/>
            <person name="Jeck W.R."/>
            <person name="Johnson J."/>
            <person name="Jones C.D."/>
            <person name="Jordan W.C."/>
            <person name="Karpen G.H."/>
            <person name="Kataoka E."/>
            <person name="Keightley P.D."/>
            <person name="Kheradpour P."/>
            <person name="Kirkness E.F."/>
            <person name="Koerich L.B."/>
            <person name="Kristiansen K."/>
            <person name="Kudrna D."/>
            <person name="Kulathinal R.J."/>
            <person name="Kumar S."/>
            <person name="Kwok R."/>
            <person name="Lander E."/>
            <person name="Langley C.H."/>
            <person name="Lapoint R."/>
            <person name="Lazzaro B.P."/>
            <person name="Lee S.J."/>
            <person name="Levesque L."/>
            <person name="Li R."/>
            <person name="Lin C.F."/>
            <person name="Lin M.F."/>
            <person name="Lindblad-Toh K."/>
            <person name="Llopart A."/>
            <person name="Long M."/>
            <person name="Low L."/>
            <person name="Lozovsky E."/>
            <person name="Lu J."/>
            <person name="Luo M."/>
            <person name="Machado C.A."/>
            <person name="Makalowski W."/>
            <person name="Marzo M."/>
            <person name="Matsuda M."/>
            <person name="Matzkin L."/>
            <person name="McAllister B."/>
            <person name="McBride C.S."/>
            <person name="McKernan B."/>
            <person name="McKernan K."/>
            <person name="Mendez-Lago M."/>
            <person name="Minx P."/>
            <person name="Mollenhauer M.U."/>
            <person name="Montooth K."/>
            <person name="Mount S.M."/>
            <person name="Mu X."/>
            <person name="Myers E."/>
            <person name="Negre B."/>
            <person name="Newfeld S."/>
            <person name="Nielsen R."/>
            <person name="Noor M.A."/>
            <person name="O'Grady P."/>
            <person name="Pachter L."/>
            <person name="Papaceit M."/>
            <person name="Parisi M.J."/>
            <person name="Parisi M."/>
            <person name="Parts L."/>
            <person name="Pedersen J.S."/>
            <person name="Pesole G."/>
            <person name="Phillippy A.M."/>
            <person name="Ponting C.P."/>
            <person name="Pop M."/>
            <person name="Porcelli D."/>
            <person name="Powell J.R."/>
            <person name="Prohaska S."/>
            <person name="Pruitt K."/>
            <person name="Puig M."/>
            <person name="Quesneville H."/>
            <person name="Ram K.R."/>
            <person name="Rand D."/>
            <person name="Rasmussen M.D."/>
            <person name="Reed L.K."/>
            <person name="Reenan R."/>
            <person name="Reily A."/>
            <person name="Remington K.A."/>
            <person name="Rieger T.T."/>
            <person name="Ritchie M.G."/>
            <person name="Robin C."/>
            <person name="Rogers Y.H."/>
            <person name="Rohde C."/>
            <person name="Rozas J."/>
            <person name="Rubenfield M.J."/>
            <person name="Ruiz A."/>
            <person name="Russo S."/>
            <person name="Salzberg S.L."/>
            <person name="Sanchez-Gracia A."/>
            <person name="Saranga D.J."/>
            <person name="Sato H."/>
            <person name="Schaeffer S.W."/>
            <person name="Schatz M.C."/>
            <person name="Schlenke T."/>
            <person name="Schwartz R."/>
            <person name="Segarra C."/>
            <person name="Singh R.S."/>
            <person name="Sirot L."/>
            <person name="Sirota M."/>
            <person name="Sisneros N.B."/>
            <person name="Smith C.D."/>
            <person name="Smith T.F."/>
            <person name="Spieth J."/>
            <person name="Stage D.E."/>
            <person name="Stark A."/>
            <person name="Stephan W."/>
            <person name="Strausberg R.L."/>
            <person name="Strempel S."/>
            <person name="Sturgill D."/>
            <person name="Sutton G."/>
            <person name="Sutton G.G."/>
            <person name="Tao W."/>
            <person name="Teichmann S."/>
            <person name="Tobari Y.N."/>
            <person name="Tomimura Y."/>
            <person name="Tsolas J.M."/>
            <person name="Valente V.L."/>
            <person name="Venter E."/>
            <person name="Venter J.C."/>
            <person name="Vicario S."/>
            <person name="Vieira F.G."/>
            <person name="Vilella A.J."/>
            <person name="Villasante A."/>
            <person name="Walenz B."/>
            <person name="Wang J."/>
            <person name="Wasserman M."/>
            <person name="Watts T."/>
            <person name="Wilson D."/>
            <person name="Wilson R.K."/>
            <person name="Wing R.A."/>
            <person name="Wolfner M.F."/>
            <person name="Wong A."/>
            <person name="Wong G.K."/>
            <person name="Wu C.I."/>
            <person name="Wu G."/>
            <person name="Yamamoto D."/>
            <person name="Yang H.P."/>
            <person name="Yang S.P."/>
            <person name="Yorke J.A."/>
            <person name="Yoshida K."/>
            <person name="Zdobnov E."/>
            <person name="Zhang P."/>
            <person name="Zhang Y."/>
            <person name="Zimin A.V."/>
            <person name="Baldwin J."/>
            <person name="Abdouelleil A."/>
            <person name="Abdulkadir J."/>
            <person name="Abebe A."/>
            <person name="Abera B."/>
            <person name="Abreu J."/>
            <person name="Acer S.C."/>
            <person name="Aftuck L."/>
            <person name="Alexander A."/>
            <person name="An P."/>
            <person name="Anderson E."/>
            <person name="Anderson S."/>
            <person name="Arachi H."/>
            <person name="Azer M."/>
            <person name="Bachantsang P."/>
            <person name="Barry A."/>
            <person name="Bayul T."/>
            <person name="Berlin A."/>
            <person name="Bessette D."/>
            <person name="Bloom T."/>
            <person name="Blye J."/>
            <person name="Boguslavskiy L."/>
            <person name="Bonnet C."/>
            <person name="Boukhgalter B."/>
            <person name="Bourzgui I."/>
            <person name="Brown A."/>
            <person name="Cahill P."/>
            <person name="Channer S."/>
            <person name="Cheshatsang Y."/>
            <person name="Chuda L."/>
            <person name="Citroen M."/>
            <person name="Collymore A."/>
            <person name="Cooke P."/>
            <person name="Costello M."/>
            <person name="D'Aco K."/>
            <person name="Daza R."/>
            <person name="De Haan G."/>
            <person name="DeGray S."/>
            <person name="DeMaso C."/>
            <person name="Dhargay N."/>
            <person name="Dooley K."/>
            <person name="Dooley E."/>
            <person name="Doricent M."/>
            <person name="Dorje P."/>
            <person name="Dorjee K."/>
            <person name="Dupes A."/>
            <person name="Elong R."/>
            <person name="Falk J."/>
            <person name="Farina A."/>
            <person name="Faro S."/>
            <person name="Ferguson D."/>
            <person name="Fisher S."/>
            <person name="Foley C.D."/>
            <person name="Franke A."/>
            <person name="Friedrich D."/>
            <person name="Gadbois L."/>
            <person name="Gearin G."/>
            <person name="Gearin C.R."/>
            <person name="Giannoukos G."/>
            <person name="Goode T."/>
            <person name="Graham J."/>
            <person name="Grandbois E."/>
            <person name="Grewal S."/>
            <person name="Gyaltsen K."/>
            <person name="Hafez N."/>
            <person name="Hagos B."/>
            <person name="Hall J."/>
            <person name="Henson C."/>
            <person name="Hollinger A."/>
            <person name="Honan T."/>
            <person name="Huard M.D."/>
            <person name="Hughes L."/>
            <person name="Hurhula B."/>
            <person name="Husby M.E."/>
            <person name="Kamat A."/>
            <person name="Kanga B."/>
            <person name="Kashin S."/>
            <person name="Khazanovich D."/>
            <person name="Kisner P."/>
            <person name="Lance K."/>
            <person name="Lara M."/>
            <person name="Lee W."/>
            <person name="Lennon N."/>
            <person name="Letendre F."/>
            <person name="LeVine R."/>
            <person name="Lipovsky A."/>
            <person name="Liu X."/>
            <person name="Liu J."/>
            <person name="Liu S."/>
            <person name="Lokyitsang T."/>
            <person name="Lokyitsang Y."/>
            <person name="Lubonja R."/>
            <person name="Lui A."/>
            <person name="MacDonald P."/>
            <person name="Magnisalis V."/>
            <person name="Maru K."/>
            <person name="Matthews C."/>
            <person name="McCusker W."/>
            <person name="McDonough S."/>
            <person name="Mehta T."/>
            <person name="Meldrim J."/>
            <person name="Meneus L."/>
            <person name="Mihai O."/>
            <person name="Mihalev A."/>
            <person name="Mihova T."/>
            <person name="Mittelman R."/>
            <person name="Mlenga V."/>
            <person name="Montmayeur A."/>
            <person name="Mulrain L."/>
            <person name="Navidi A."/>
            <person name="Naylor J."/>
            <person name="Negash T."/>
            <person name="Nguyen T."/>
            <person name="Nguyen N."/>
            <person name="Nicol R."/>
            <person name="Norbu C."/>
            <person name="Norbu N."/>
            <person name="Novod N."/>
            <person name="O'Neill B."/>
            <person name="Osman S."/>
            <person name="Markiewicz E."/>
            <person name="Oyono O.L."/>
            <person name="Patti C."/>
            <person name="Phunkhang P."/>
            <person name="Pierre F."/>
            <person name="Priest M."/>
            <person name="Raghuraman S."/>
            <person name="Rege F."/>
            <person name="Reyes R."/>
            <person name="Rise C."/>
            <person name="Rogov P."/>
            <person name="Ross K."/>
            <person name="Ryan E."/>
            <person name="Settipalli S."/>
            <person name="Shea T."/>
            <person name="Sherpa N."/>
            <person name="Shi L."/>
            <person name="Shih D."/>
            <person name="Sparrow T."/>
            <person name="Spaulding J."/>
            <person name="Stalker J."/>
            <person name="Stange-Thomann N."/>
            <person name="Stavropoulos S."/>
            <person name="Stone C."/>
            <person name="Strader C."/>
            <person name="Tesfaye S."/>
            <person name="Thomson T."/>
            <person name="Thoulutsang Y."/>
            <person name="Thoulutsang D."/>
            <person name="Topham K."/>
            <person name="Topping I."/>
            <person name="Tsamla T."/>
            <person name="Vassiliev H."/>
            <person name="Vo A."/>
            <person name="Wangchuk T."/>
            <person name="Wangdi T."/>
            <person name="Weiand M."/>
            <person name="Wilkinson J."/>
            <person name="Wilson A."/>
            <person name="Yadav S."/>
            <person name="Young G."/>
            <person name="Yu Q."/>
            <person name="Zembek L."/>
            <person name="Zhong D."/>
            <person name="Zimmer A."/>
            <person name="Zwirko Z."/>
            <person name="Jaffe D.B."/>
            <person name="Alvarez P."/>
            <person name="Brockman W."/>
            <person name="Butler J."/>
            <person name="Chin C."/>
            <person name="Gnerre S."/>
            <person name="Grabherr M."/>
            <person name="Kleber M."/>
            <person name="Mauceli E."/>
            <person name="MacCallum I."/>
        </authorList>
    </citation>
    <scope>NUCLEOTIDE SEQUENCE [LARGE SCALE GENOMIC DNA]</scope>
    <source>
        <strain evidence="8 9">TSC#14021-0224.01</strain>
    </source>
</reference>
<reference evidence="8 9" key="2">
    <citation type="journal article" date="2008" name="Bioinformatics">
        <title>Assembly reconciliation.</title>
        <authorList>
            <person name="Zimin A.V."/>
            <person name="Smith D.R."/>
            <person name="Sutton G."/>
            <person name="Yorke J.A."/>
        </authorList>
    </citation>
    <scope>NUCLEOTIDE SEQUENCE [LARGE SCALE GENOMIC DNA]</scope>
    <source>
        <strain evidence="8 9">TSC#14021-0224.01</strain>
    </source>
</reference>
<dbReference type="InterPro" id="IPR003010">
    <property type="entry name" value="C-N_Hydrolase"/>
</dbReference>
<evidence type="ECO:0000256" key="2">
    <source>
        <dbReference type="ARBA" id="ARBA00022729"/>
    </source>
</evidence>
<dbReference type="InterPro" id="IPR040154">
    <property type="entry name" value="Biotinidase/VNN"/>
</dbReference>
<evidence type="ECO:0000259" key="7">
    <source>
        <dbReference type="PROSITE" id="PS50263"/>
    </source>
</evidence>
<dbReference type="OMA" id="ADLCCDF"/>
<dbReference type="HOGENOM" id="CLU_033209_1_0_1"/>
<feature type="signal peptide" evidence="6">
    <location>
        <begin position="1"/>
        <end position="24"/>
    </location>
</feature>
<evidence type="ECO:0000313" key="8">
    <source>
        <dbReference type="EMBL" id="EDV47341.1"/>
    </source>
</evidence>
<comment type="similarity">
    <text evidence="1">Belongs to the carbon-nitrogen hydrolase superfamily. BTD/VNN family.</text>
</comment>
<dbReference type="OrthoDB" id="10250282at2759"/>
<accession>B3NXP0</accession>
<dbReference type="InterPro" id="IPR012101">
    <property type="entry name" value="Biotinidase-like_euk"/>
</dbReference>
<feature type="chain" id="PRO_5002795812" description="CN hydrolase domain-containing protein" evidence="6">
    <location>
        <begin position="25"/>
        <end position="524"/>
    </location>
</feature>
<dbReference type="InterPro" id="IPR043957">
    <property type="entry name" value="Vanin_C"/>
</dbReference>
<evidence type="ECO:0000256" key="6">
    <source>
        <dbReference type="SAM" id="SignalP"/>
    </source>
</evidence>
<keyword evidence="3 8" id="KW-0378">Hydrolase</keyword>
<feature type="domain" description="CN hydrolase" evidence="7">
    <location>
        <begin position="30"/>
        <end position="299"/>
    </location>
</feature>
<dbReference type="PANTHER" id="PTHR10609">
    <property type="entry name" value="BIOTINIDASE-RELATED"/>
    <property type="match status" value="1"/>
</dbReference>
<keyword evidence="5" id="KW-0812">Transmembrane</keyword>
<keyword evidence="5" id="KW-1133">Transmembrane helix</keyword>
<dbReference type="EMBL" id="CH954180">
    <property type="protein sequence ID" value="EDV47341.1"/>
    <property type="molecule type" value="Genomic_DNA"/>
</dbReference>
<evidence type="ECO:0000256" key="3">
    <source>
        <dbReference type="ARBA" id="ARBA00022801"/>
    </source>
</evidence>
<dbReference type="CDD" id="cd07567">
    <property type="entry name" value="biotinidase_like"/>
    <property type="match status" value="1"/>
</dbReference>
<dbReference type="Pfam" id="PF19018">
    <property type="entry name" value="Vanin_C"/>
    <property type="match status" value="1"/>
</dbReference>
<protein>
    <recommendedName>
        <fullName evidence="7">CN hydrolase domain-containing protein</fullName>
    </recommendedName>
</protein>
<evidence type="ECO:0000313" key="9">
    <source>
        <dbReference type="Proteomes" id="UP000008711"/>
    </source>
</evidence>
<dbReference type="GO" id="GO:0016811">
    <property type="term" value="F:hydrolase activity, acting on carbon-nitrogen (but not peptide) bonds, in linear amides"/>
    <property type="evidence" value="ECO:0007669"/>
    <property type="project" value="InterPro"/>
</dbReference>
<dbReference type="SUPFAM" id="SSF56317">
    <property type="entry name" value="Carbon-nitrogen hydrolase"/>
    <property type="match status" value="1"/>
</dbReference>
<keyword evidence="4" id="KW-0325">Glycoprotein</keyword>
<dbReference type="PROSITE" id="PS50263">
    <property type="entry name" value="CN_HYDROLASE"/>
    <property type="match status" value="1"/>
</dbReference>
<organism evidence="8 9">
    <name type="scientific">Drosophila erecta</name>
    <name type="common">Fruit fly</name>
    <dbReference type="NCBI Taxonomy" id="7220"/>
    <lineage>
        <taxon>Eukaryota</taxon>
        <taxon>Metazoa</taxon>
        <taxon>Ecdysozoa</taxon>
        <taxon>Arthropoda</taxon>
        <taxon>Hexapoda</taxon>
        <taxon>Insecta</taxon>
        <taxon>Pterygota</taxon>
        <taxon>Neoptera</taxon>
        <taxon>Endopterygota</taxon>
        <taxon>Diptera</taxon>
        <taxon>Brachycera</taxon>
        <taxon>Muscomorpha</taxon>
        <taxon>Ephydroidea</taxon>
        <taxon>Drosophilidae</taxon>
        <taxon>Drosophila</taxon>
        <taxon>Sophophora</taxon>
    </lineage>
</organism>
<dbReference type="KEGG" id="der:6551338"/>
<dbReference type="Proteomes" id="UP000008711">
    <property type="component" value="Unassembled WGS sequence"/>
</dbReference>
<dbReference type="Pfam" id="PF00795">
    <property type="entry name" value="CN_hydrolase"/>
    <property type="match status" value="1"/>
</dbReference>
<feature type="transmembrane region" description="Helical" evidence="5">
    <location>
        <begin position="502"/>
        <end position="522"/>
    </location>
</feature>
<evidence type="ECO:0000256" key="4">
    <source>
        <dbReference type="ARBA" id="ARBA00023180"/>
    </source>
</evidence>
<sequence>MAAFLRRGFLWLLSVTLLLADVDSTENTFYTAGVVEYRPTIMGSSSDQLLEANLAGYLEIMASGNGTTDIIVFPEATLNSVVTLTAVPEWTKESLCEEQVGDDPEIAPFLRSLACAAREYSTYLVVNVKERVPEQCTSDETCSSRGYSIHNTNVVFDRQGAVISRYRKWNLYLEPSTNRTESPEMATFTTDFNVTFGHFICFDMLFYTPAQDLVEQLGIRHVIVTKMFNSELPFLTASQFQQGWAWANRVNLLASGGSLPQGGISGSGIYAGQQGALARLMITDALEGERKLLLARVPLNPEEPIATDEILEPERTTPVKLKLLQQPELSNFATWELPMVRGSSVDKRICQEDLCCQFRVTWTPMEAQQEYNYRLGVWVGQRRYEEEQYSAIRLCGLFACRGSTVESCGLVSEEQEHLQGHRVVFTQLEILGEFVRRPRRLLMPSTLSSSSLYALQPSQLAWSMEELDSVTRIKMELRQPHSQLMTFAIYGNYFDEYASGGAGRLGALLFLLITPLIMSYLFRE</sequence>
<dbReference type="eggNOG" id="KOG0806">
    <property type="taxonomic scope" value="Eukaryota"/>
</dbReference>
<evidence type="ECO:0000256" key="1">
    <source>
        <dbReference type="ARBA" id="ARBA00008225"/>
    </source>
</evidence>
<dbReference type="AlphaFoldDB" id="B3NXP0"/>
<dbReference type="PANTHER" id="PTHR10609:SF14">
    <property type="entry name" value="BIOTINIDASE"/>
    <property type="match status" value="1"/>
</dbReference>
<dbReference type="PhylomeDB" id="B3NXP0"/>
<proteinExistence type="inferred from homology"/>
<dbReference type="InterPro" id="IPR036526">
    <property type="entry name" value="C-N_Hydrolase_sf"/>
</dbReference>